<name>A0AAJ6BKG1_9BACT</name>
<dbReference type="AlphaFoldDB" id="A0AAJ6BKG1"/>
<keyword evidence="3" id="KW-0378">Hydrolase</keyword>
<dbReference type="Proteomes" id="UP001220610">
    <property type="component" value="Chromosome"/>
</dbReference>
<dbReference type="GO" id="GO:0004565">
    <property type="term" value="F:beta-galactosidase activity"/>
    <property type="evidence" value="ECO:0007669"/>
    <property type="project" value="UniProtKB-EC"/>
</dbReference>
<dbReference type="SUPFAM" id="SSF49785">
    <property type="entry name" value="Galactose-binding domain-like"/>
    <property type="match status" value="1"/>
</dbReference>
<dbReference type="Gene3D" id="2.60.120.260">
    <property type="entry name" value="Galactose-binding domain-like"/>
    <property type="match status" value="1"/>
</dbReference>
<dbReference type="GO" id="GO:0009341">
    <property type="term" value="C:beta-galactosidase complex"/>
    <property type="evidence" value="ECO:0007669"/>
    <property type="project" value="TreeGrafter"/>
</dbReference>
<keyword evidence="4" id="KW-0326">Glycosidase</keyword>
<keyword evidence="5" id="KW-0732">Signal</keyword>
<evidence type="ECO:0000256" key="5">
    <source>
        <dbReference type="SAM" id="SignalP"/>
    </source>
</evidence>
<dbReference type="EC" id="3.2.1.23" evidence="2"/>
<dbReference type="EMBL" id="CP119311">
    <property type="protein sequence ID" value="WEK38421.1"/>
    <property type="molecule type" value="Genomic_DNA"/>
</dbReference>
<evidence type="ECO:0000313" key="7">
    <source>
        <dbReference type="Proteomes" id="UP001220610"/>
    </source>
</evidence>
<comment type="catalytic activity">
    <reaction evidence="1">
        <text>Hydrolysis of terminal non-reducing beta-D-galactose residues in beta-D-galactosides.</text>
        <dbReference type="EC" id="3.2.1.23"/>
    </reaction>
</comment>
<evidence type="ECO:0000256" key="3">
    <source>
        <dbReference type="ARBA" id="ARBA00022801"/>
    </source>
</evidence>
<proteinExistence type="predicted"/>
<feature type="chain" id="PRO_5042497870" description="beta-galactosidase" evidence="5">
    <location>
        <begin position="24"/>
        <end position="940"/>
    </location>
</feature>
<dbReference type="PANTHER" id="PTHR46323:SF2">
    <property type="entry name" value="BETA-GALACTOSIDASE"/>
    <property type="match status" value="1"/>
</dbReference>
<dbReference type="GO" id="GO:0005990">
    <property type="term" value="P:lactose catabolic process"/>
    <property type="evidence" value="ECO:0007669"/>
    <property type="project" value="TreeGrafter"/>
</dbReference>
<feature type="signal peptide" evidence="5">
    <location>
        <begin position="1"/>
        <end position="23"/>
    </location>
</feature>
<evidence type="ECO:0000256" key="1">
    <source>
        <dbReference type="ARBA" id="ARBA00001412"/>
    </source>
</evidence>
<dbReference type="InterPro" id="IPR050347">
    <property type="entry name" value="Bact_Beta-galactosidase"/>
</dbReference>
<dbReference type="PANTHER" id="PTHR46323">
    <property type="entry name" value="BETA-GALACTOSIDASE"/>
    <property type="match status" value="1"/>
</dbReference>
<evidence type="ECO:0000256" key="2">
    <source>
        <dbReference type="ARBA" id="ARBA00012756"/>
    </source>
</evidence>
<organism evidence="6 7">
    <name type="scientific">Candidatus Pseudobacter hemicellulosilyticus</name>
    <dbReference type="NCBI Taxonomy" id="3121375"/>
    <lineage>
        <taxon>Bacteria</taxon>
        <taxon>Pseudomonadati</taxon>
        <taxon>Bacteroidota</taxon>
        <taxon>Chitinophagia</taxon>
        <taxon>Chitinophagales</taxon>
        <taxon>Chitinophagaceae</taxon>
        <taxon>Pseudobacter</taxon>
    </lineage>
</organism>
<dbReference type="SUPFAM" id="SSF51445">
    <property type="entry name" value="(Trans)glycosidases"/>
    <property type="match status" value="1"/>
</dbReference>
<protein>
    <recommendedName>
        <fullName evidence="2">beta-galactosidase</fullName>
        <ecNumber evidence="2">3.2.1.23</ecNumber>
    </recommendedName>
</protein>
<sequence>MMAPKSWIACFLICTVVPCVVPAQNIVPARPFISLAGEWITPLGPLQLPGTVDESRLAPRTTDTLNTTQLTRLFPFTGKIKYRKDITIPASMAGRSWQLVMERSKPSIVWLDGDSIGSSGLILSPQYYELGKLAAGTHQLTIEVDNSPGSVPRGIHGSHAWTDATQTNWNGIIGRFGLEAHDGVLISHAQLYPLAAADTMQAVLTIRSDRSGPASISITGHTWNTDKKISLPPQIIHMMLREGEHTYRTVIALGRETVRWSEFAPALYRIQFALQAAPATDTYSLDIGLRDFAVKGTQFTINNLTTFLRGKHDACVWPLTGYPAMDKESWIKQFRIAKRYGINHYRFHSWTPPQAAFAAANEEGIYLQAELPYWGVMDKDSTVLNEFLLREGRQLLDSYGNNPSFVMMALGNELGGDQQGFMRSILDQFRAQDPRHLYAYGSNNWLGTGGQQAGEDFFVTCRVGGQVGTADYSTHARASFSFADAKAGGILNGDYPSTQHNFSEAVARCSVPVISHENGQFQVYPDYKEISKYTGVLVPYNLKIFRKRLEANGLQDQALDFHRATARFAASCYKADIEMCLRTPGFGGFQLLDLQDYPGQGSAYVGLLDAFMDSKGAISPQTFHGFCADIVPLALLPKYCFSSEDTLRAAIHIANYSNRTFRNILLEWHIRKQDGQLLAKGALPVIAERGGLSDIGDIAVPLSVISSATALTLELTMDGQHNTYPLWVYPAKAVKVAGILETDSLALALRWLKQGKKVLYTPRHDSIRQQSVGGLFTPDYWNYAMFKSISEYLGREVSPGTLSILTNPAHPLFRHFPTEMQSNWQWWAISKHSRPFILDSTAHQYKPLVQVIDNIERNHKLGLLFEWQVGKGKLMVSMCDLKAVSGYPEGRAFRQAILQYMGSAAFAPASILSEQQFRSLMEGRVTGKDIKGVQNITDYQ</sequence>
<dbReference type="Gene3D" id="3.20.20.80">
    <property type="entry name" value="Glycosidases"/>
    <property type="match status" value="1"/>
</dbReference>
<evidence type="ECO:0000313" key="6">
    <source>
        <dbReference type="EMBL" id="WEK38421.1"/>
    </source>
</evidence>
<evidence type="ECO:0000256" key="4">
    <source>
        <dbReference type="ARBA" id="ARBA00023295"/>
    </source>
</evidence>
<dbReference type="InterPro" id="IPR008979">
    <property type="entry name" value="Galactose-bd-like_sf"/>
</dbReference>
<accession>A0AAJ6BKG1</accession>
<reference evidence="6" key="1">
    <citation type="submission" date="2023-03" db="EMBL/GenBank/DDBJ databases">
        <title>Andean soil-derived lignocellulolytic bacterial consortium as a source of novel taxa and putative plastic-active enzymes.</title>
        <authorList>
            <person name="Diaz-Garcia L."/>
            <person name="Chuvochina M."/>
            <person name="Feuerriegel G."/>
            <person name="Bunk B."/>
            <person name="Sproer C."/>
            <person name="Streit W.R."/>
            <person name="Rodriguez L.M."/>
            <person name="Overmann J."/>
            <person name="Jimenez D.J."/>
        </authorList>
    </citation>
    <scope>NUCLEOTIDE SEQUENCE</scope>
    <source>
        <strain evidence="6">MAG 7</strain>
    </source>
</reference>
<dbReference type="InterPro" id="IPR017853">
    <property type="entry name" value="GH"/>
</dbReference>
<gene>
    <name evidence="6" type="ORF">P0Y53_13020</name>
</gene>